<dbReference type="InterPro" id="IPR051463">
    <property type="entry name" value="Peptidase_U62_metallo"/>
</dbReference>
<comment type="similarity">
    <text evidence="1">Belongs to the peptidase U62 family.</text>
</comment>
<dbReference type="Pfam" id="PF19289">
    <property type="entry name" value="PmbA_TldD_3rd"/>
    <property type="match status" value="1"/>
</dbReference>
<protein>
    <submittedName>
        <fullName evidence="4">TldD/PmbA family protein</fullName>
    </submittedName>
</protein>
<reference evidence="4 5" key="1">
    <citation type="submission" date="2018-05" db="EMBL/GenBank/DDBJ databases">
        <title>Complete Genome Sequences of Extremely Thermoacidophilic, Metal-Mobilizing Type-Strain Members of the Archaeal Family Sulfolobaceae: Acidianus brierleyi DSM-1651T, Acidianus sulfidivorans DSM-18786T, Metallosphaera hakonensis DSM-7519T, and Metallosphaera prunae DSM-10039T.</title>
        <authorList>
            <person name="Counts J.A."/>
            <person name="Kelly R.M."/>
        </authorList>
    </citation>
    <scope>NUCLEOTIDE SEQUENCE [LARGE SCALE GENOMIC DNA]</scope>
    <source>
        <strain evidence="4 5">JP7</strain>
    </source>
</reference>
<evidence type="ECO:0000259" key="3">
    <source>
        <dbReference type="Pfam" id="PF19290"/>
    </source>
</evidence>
<dbReference type="Proteomes" id="UP000248410">
    <property type="component" value="Chromosome"/>
</dbReference>
<dbReference type="KEGG" id="asul:DFR86_10690"/>
<dbReference type="GO" id="GO:0006508">
    <property type="term" value="P:proteolysis"/>
    <property type="evidence" value="ECO:0007669"/>
    <property type="project" value="InterPro"/>
</dbReference>
<dbReference type="AlphaFoldDB" id="A0A2U9IPL9"/>
<sequence length="462" mass="52333">MTKDLEEIVSKYSINSNFKYIEARYHKNYSTSIMLMNGQLLGISNEGYEGYALRTYANGILYFSSSKSPDNINLRVVDKVGWEEIGEEEVNAGKYEVKEKKKFDSIPIDEKIKFLKDLYNNLKNLKIESKLVNFNLVYSESTEEKTIVFHDNSTVEGYVPRISLYYSIVLRYMDKTVTIWSDELGGAGGLELLDKWNPQQKLEEKITEVDKVLTRGKPVKEGVTDVVLSSMLTGIMAHESVGHPFEADRVLGRESAQAGTSYLRNFDKKKIGSNAVTVIDDPTLPGSNGFFLIDDEGIKARPKYLIKNGEINELLQDRFSSPKYNTKSNGSARAMSYNREPIIRMSNTFFLPGNMSFEELISDIKEGVFIKSYMEWNIDDMRLGERYVGLESYEIKNGEIGDPLLFPVLEGKTTELLPAVDAVDNNLRFYAGICGKGDPDQGVPVWMGGPDMRLRNIRIKVM</sequence>
<dbReference type="Pfam" id="PF19290">
    <property type="entry name" value="PmbA_TldD_2nd"/>
    <property type="match status" value="1"/>
</dbReference>
<dbReference type="PIRSF" id="PIRSF004919">
    <property type="entry name" value="TldD"/>
    <property type="match status" value="1"/>
</dbReference>
<dbReference type="RefSeq" id="WP_110380845.1">
    <property type="nucleotide sequence ID" value="NZ_CP029288.2"/>
</dbReference>
<dbReference type="GO" id="GO:0005829">
    <property type="term" value="C:cytosol"/>
    <property type="evidence" value="ECO:0007669"/>
    <property type="project" value="TreeGrafter"/>
</dbReference>
<dbReference type="InterPro" id="IPR045569">
    <property type="entry name" value="Metalloprtase-TldD/E_C"/>
</dbReference>
<gene>
    <name evidence="4" type="ORF">DFR86_10690</name>
</gene>
<dbReference type="InterPro" id="IPR045570">
    <property type="entry name" value="Metalloprtase-TldD/E_cen_dom"/>
</dbReference>
<dbReference type="EMBL" id="CP029288">
    <property type="protein sequence ID" value="AWR97955.1"/>
    <property type="molecule type" value="Genomic_DNA"/>
</dbReference>
<dbReference type="PANTHER" id="PTHR30624:SF11">
    <property type="entry name" value="ZINC-DEPENDENT PROTEASE, TLDD_PMBA FAMILY"/>
    <property type="match status" value="1"/>
</dbReference>
<dbReference type="SUPFAM" id="SSF111283">
    <property type="entry name" value="Putative modulator of DNA gyrase, PmbA/TldD"/>
    <property type="match status" value="1"/>
</dbReference>
<name>A0A2U9IPL9_9CREN</name>
<evidence type="ECO:0000313" key="4">
    <source>
        <dbReference type="EMBL" id="AWR97955.1"/>
    </source>
</evidence>
<dbReference type="GeneID" id="36838441"/>
<dbReference type="PANTHER" id="PTHR30624">
    <property type="entry name" value="UNCHARACTERIZED PROTEIN TLDD AND PMBA"/>
    <property type="match status" value="1"/>
</dbReference>
<feature type="domain" description="Metalloprotease TldD/E C-terminal" evidence="2">
    <location>
        <begin position="222"/>
        <end position="459"/>
    </location>
</feature>
<keyword evidence="5" id="KW-1185">Reference proteome</keyword>
<accession>A0A2U9IPL9</accession>
<evidence type="ECO:0000256" key="1">
    <source>
        <dbReference type="ARBA" id="ARBA00005836"/>
    </source>
</evidence>
<feature type="domain" description="Metalloprotease TldD/E central" evidence="3">
    <location>
        <begin position="102"/>
        <end position="194"/>
    </location>
</feature>
<dbReference type="InterPro" id="IPR035068">
    <property type="entry name" value="TldD/PmbA_N"/>
</dbReference>
<dbReference type="InterPro" id="IPR036059">
    <property type="entry name" value="TldD/PmbA_sf"/>
</dbReference>
<proteinExistence type="inferred from homology"/>
<dbReference type="OrthoDB" id="98233at2157"/>
<dbReference type="Gene3D" id="3.30.2290.10">
    <property type="entry name" value="PmbA/TldD superfamily"/>
    <property type="match status" value="1"/>
</dbReference>
<dbReference type="GO" id="GO:0008237">
    <property type="term" value="F:metallopeptidase activity"/>
    <property type="evidence" value="ECO:0007669"/>
    <property type="project" value="InterPro"/>
</dbReference>
<evidence type="ECO:0000259" key="2">
    <source>
        <dbReference type="Pfam" id="PF19289"/>
    </source>
</evidence>
<dbReference type="InterPro" id="IPR025502">
    <property type="entry name" value="TldD"/>
</dbReference>
<evidence type="ECO:0000313" key="5">
    <source>
        <dbReference type="Proteomes" id="UP000248410"/>
    </source>
</evidence>
<organism evidence="4 5">
    <name type="scientific">Acidianus sulfidivorans JP7</name>
    <dbReference type="NCBI Taxonomy" id="619593"/>
    <lineage>
        <taxon>Archaea</taxon>
        <taxon>Thermoproteota</taxon>
        <taxon>Thermoprotei</taxon>
        <taxon>Sulfolobales</taxon>
        <taxon>Sulfolobaceae</taxon>
        <taxon>Acidianus</taxon>
    </lineage>
</organism>